<accession>A0A453B6G4</accession>
<name>A0A453B6G4_AEGTS</name>
<dbReference type="AlphaFoldDB" id="A0A453B6G4"/>
<reference evidence="2" key="1">
    <citation type="journal article" date="2014" name="Science">
        <title>Ancient hybridizations among the ancestral genomes of bread wheat.</title>
        <authorList>
            <consortium name="International Wheat Genome Sequencing Consortium,"/>
            <person name="Marcussen T."/>
            <person name="Sandve S.R."/>
            <person name="Heier L."/>
            <person name="Spannagl M."/>
            <person name="Pfeifer M."/>
            <person name="Jakobsen K.S."/>
            <person name="Wulff B.B."/>
            <person name="Steuernagel B."/>
            <person name="Mayer K.F."/>
            <person name="Olsen O.A."/>
        </authorList>
    </citation>
    <scope>NUCLEOTIDE SEQUENCE [LARGE SCALE GENOMIC DNA]</scope>
    <source>
        <strain evidence="2">cv. AL8/78</strain>
    </source>
</reference>
<dbReference type="Gramene" id="AET2Gv20380600.1">
    <property type="protein sequence ID" value="AET2Gv20380600.1"/>
    <property type="gene ID" value="AET2Gv20380600"/>
</dbReference>
<reference evidence="1" key="5">
    <citation type="journal article" date="2021" name="G3 (Bethesda)">
        <title>Aegilops tauschii genome assembly Aet v5.0 features greater sequence contiguity and improved annotation.</title>
        <authorList>
            <person name="Wang L."/>
            <person name="Zhu T."/>
            <person name="Rodriguez J.C."/>
            <person name="Deal K.R."/>
            <person name="Dubcovsky J."/>
            <person name="McGuire P.E."/>
            <person name="Lux T."/>
            <person name="Spannagl M."/>
            <person name="Mayer K.F.X."/>
            <person name="Baldrich P."/>
            <person name="Meyers B.C."/>
            <person name="Huo N."/>
            <person name="Gu Y.Q."/>
            <person name="Zhou H."/>
            <person name="Devos K.M."/>
            <person name="Bennetzen J.L."/>
            <person name="Unver T."/>
            <person name="Budak H."/>
            <person name="Gulick P.J."/>
            <person name="Galiba G."/>
            <person name="Kalapos B."/>
            <person name="Nelson D.R."/>
            <person name="Li P."/>
            <person name="You F.M."/>
            <person name="Luo M.C."/>
            <person name="Dvorak J."/>
        </authorList>
    </citation>
    <scope>NUCLEOTIDE SEQUENCE [LARGE SCALE GENOMIC DNA]</scope>
    <source>
        <strain evidence="1">cv. AL8/78</strain>
    </source>
</reference>
<sequence>MIIFRFPLIIFLFFLSQRIAQLLHQIALLSDIRGGSEAIKIMRNS</sequence>
<evidence type="ECO:0000313" key="2">
    <source>
        <dbReference type="Proteomes" id="UP000015105"/>
    </source>
</evidence>
<dbReference type="Proteomes" id="UP000015105">
    <property type="component" value="Chromosome 2D"/>
</dbReference>
<evidence type="ECO:0000313" key="1">
    <source>
        <dbReference type="EnsemblPlants" id="AET2Gv20380600.1"/>
    </source>
</evidence>
<reference evidence="2" key="2">
    <citation type="journal article" date="2017" name="Nat. Plants">
        <title>The Aegilops tauschii genome reveals multiple impacts of transposons.</title>
        <authorList>
            <person name="Zhao G."/>
            <person name="Zou C."/>
            <person name="Li K."/>
            <person name="Wang K."/>
            <person name="Li T."/>
            <person name="Gao L."/>
            <person name="Zhang X."/>
            <person name="Wang H."/>
            <person name="Yang Z."/>
            <person name="Liu X."/>
            <person name="Jiang W."/>
            <person name="Mao L."/>
            <person name="Kong X."/>
            <person name="Jiao Y."/>
            <person name="Jia J."/>
        </authorList>
    </citation>
    <scope>NUCLEOTIDE SEQUENCE [LARGE SCALE GENOMIC DNA]</scope>
    <source>
        <strain evidence="2">cv. AL8/78</strain>
    </source>
</reference>
<dbReference type="EnsemblPlants" id="AET2Gv20380600.1">
    <property type="protein sequence ID" value="AET2Gv20380600.1"/>
    <property type="gene ID" value="AET2Gv20380600"/>
</dbReference>
<protein>
    <submittedName>
        <fullName evidence="1">Uncharacterized protein</fullName>
    </submittedName>
</protein>
<keyword evidence="2" id="KW-1185">Reference proteome</keyword>
<reference evidence="1" key="3">
    <citation type="journal article" date="2017" name="Nature">
        <title>Genome sequence of the progenitor of the wheat D genome Aegilops tauschii.</title>
        <authorList>
            <person name="Luo M.C."/>
            <person name="Gu Y.Q."/>
            <person name="Puiu D."/>
            <person name="Wang H."/>
            <person name="Twardziok S.O."/>
            <person name="Deal K.R."/>
            <person name="Huo N."/>
            <person name="Zhu T."/>
            <person name="Wang L."/>
            <person name="Wang Y."/>
            <person name="McGuire P.E."/>
            <person name="Liu S."/>
            <person name="Long H."/>
            <person name="Ramasamy R.K."/>
            <person name="Rodriguez J.C."/>
            <person name="Van S.L."/>
            <person name="Yuan L."/>
            <person name="Wang Z."/>
            <person name="Xia Z."/>
            <person name="Xiao L."/>
            <person name="Anderson O.D."/>
            <person name="Ouyang S."/>
            <person name="Liang Y."/>
            <person name="Zimin A.V."/>
            <person name="Pertea G."/>
            <person name="Qi P."/>
            <person name="Bennetzen J.L."/>
            <person name="Dai X."/>
            <person name="Dawson M.W."/>
            <person name="Muller H.G."/>
            <person name="Kugler K."/>
            <person name="Rivarola-Duarte L."/>
            <person name="Spannagl M."/>
            <person name="Mayer K.F.X."/>
            <person name="Lu F.H."/>
            <person name="Bevan M.W."/>
            <person name="Leroy P."/>
            <person name="Li P."/>
            <person name="You F.M."/>
            <person name="Sun Q."/>
            <person name="Liu Z."/>
            <person name="Lyons E."/>
            <person name="Wicker T."/>
            <person name="Salzberg S.L."/>
            <person name="Devos K.M."/>
            <person name="Dvorak J."/>
        </authorList>
    </citation>
    <scope>NUCLEOTIDE SEQUENCE [LARGE SCALE GENOMIC DNA]</scope>
    <source>
        <strain evidence="1">cv. AL8/78</strain>
    </source>
</reference>
<proteinExistence type="predicted"/>
<reference evidence="1" key="4">
    <citation type="submission" date="2019-03" db="UniProtKB">
        <authorList>
            <consortium name="EnsemblPlants"/>
        </authorList>
    </citation>
    <scope>IDENTIFICATION</scope>
</reference>
<organism evidence="1 2">
    <name type="scientific">Aegilops tauschii subsp. strangulata</name>
    <name type="common">Goatgrass</name>
    <dbReference type="NCBI Taxonomy" id="200361"/>
    <lineage>
        <taxon>Eukaryota</taxon>
        <taxon>Viridiplantae</taxon>
        <taxon>Streptophyta</taxon>
        <taxon>Embryophyta</taxon>
        <taxon>Tracheophyta</taxon>
        <taxon>Spermatophyta</taxon>
        <taxon>Magnoliopsida</taxon>
        <taxon>Liliopsida</taxon>
        <taxon>Poales</taxon>
        <taxon>Poaceae</taxon>
        <taxon>BOP clade</taxon>
        <taxon>Pooideae</taxon>
        <taxon>Triticodae</taxon>
        <taxon>Triticeae</taxon>
        <taxon>Triticinae</taxon>
        <taxon>Aegilops</taxon>
    </lineage>
</organism>